<dbReference type="InterPro" id="IPR000085">
    <property type="entry name" value="RuvA"/>
</dbReference>
<dbReference type="InterPro" id="IPR013849">
    <property type="entry name" value="DNA_helicase_Holl-junc_RuvA_I"/>
</dbReference>
<keyword evidence="4 6" id="KW-0233">DNA recombination</keyword>
<dbReference type="InterPro" id="IPR036267">
    <property type="entry name" value="RuvA_C_sf"/>
</dbReference>
<dbReference type="InterPro" id="IPR003583">
    <property type="entry name" value="Hlx-hairpin-Hlx_DNA-bd_motif"/>
</dbReference>
<dbReference type="SMART" id="SM00278">
    <property type="entry name" value="HhH1"/>
    <property type="match status" value="2"/>
</dbReference>
<evidence type="ECO:0000256" key="5">
    <source>
        <dbReference type="ARBA" id="ARBA00023204"/>
    </source>
</evidence>
<dbReference type="GO" id="GO:0005524">
    <property type="term" value="F:ATP binding"/>
    <property type="evidence" value="ECO:0007669"/>
    <property type="project" value="InterPro"/>
</dbReference>
<dbReference type="KEGG" id="faf:OE104_02665"/>
<keyword evidence="1 6" id="KW-0963">Cytoplasm</keyword>
<dbReference type="AlphaFoldDB" id="A0A9E8RWF9"/>
<evidence type="ECO:0000256" key="4">
    <source>
        <dbReference type="ARBA" id="ARBA00023172"/>
    </source>
</evidence>
<dbReference type="InterPro" id="IPR011114">
    <property type="entry name" value="RuvA_C"/>
</dbReference>
<dbReference type="Gene3D" id="2.40.50.140">
    <property type="entry name" value="Nucleic acid-binding proteins"/>
    <property type="match status" value="1"/>
</dbReference>
<dbReference type="InterPro" id="IPR010994">
    <property type="entry name" value="RuvA_2-like"/>
</dbReference>
<reference evidence="8" key="1">
    <citation type="submission" date="2022-09" db="EMBL/GenBank/DDBJ databases">
        <title>Complete Genomes of Fervidibacillus albus and Fervidibacillus halotolerans isolated from tidal flat sediments.</title>
        <authorList>
            <person name="Kwon K.K."/>
            <person name="Yang S.-H."/>
            <person name="Park M.J."/>
            <person name="Oh H.-M."/>
        </authorList>
    </citation>
    <scope>NUCLEOTIDE SEQUENCE</scope>
    <source>
        <strain evidence="8">MEBiC13591</strain>
    </source>
</reference>
<dbReference type="EMBL" id="CP106878">
    <property type="protein sequence ID" value="WAA10259.1"/>
    <property type="molecule type" value="Genomic_DNA"/>
</dbReference>
<gene>
    <name evidence="6 8" type="primary">ruvA</name>
    <name evidence="8" type="ORF">OE104_02665</name>
</gene>
<comment type="subunit">
    <text evidence="6">Homotetramer. Forms an RuvA(8)-RuvB(12)-Holliday junction (HJ) complex. HJ DNA is sandwiched between 2 RuvA tetramers; dsDNA enters through RuvA and exits via RuvB. An RuvB hexamer assembles on each DNA strand where it exits the tetramer. Each RuvB hexamer is contacted by two RuvA subunits (via domain III) on 2 adjacent RuvB subunits; this complex drives branch migration. In the full resolvosome a probable DNA-RuvA(4)-RuvB(12)-RuvC(2) complex forms which resolves the HJ.</text>
</comment>
<dbReference type="GO" id="GO:0016787">
    <property type="term" value="F:hydrolase activity"/>
    <property type="evidence" value="ECO:0007669"/>
    <property type="project" value="UniProtKB-KW"/>
</dbReference>
<dbReference type="InterPro" id="IPR012340">
    <property type="entry name" value="NA-bd_OB-fold"/>
</dbReference>
<comment type="similarity">
    <text evidence="6">Belongs to the RuvA family.</text>
</comment>
<comment type="subcellular location">
    <subcellularLocation>
        <location evidence="6">Cytoplasm</location>
    </subcellularLocation>
</comment>
<sequence>MYEYVIGTVTYIGPEYIVLENGGIGYQIITPNPYLFALNDEHTKVYTYFHVREDAQLLYGFRTREERVLFRKLLNVSGIGPKGALAIVASGKPSEIATAIEEENEKFLTSFPGVGKKTARQIILDLKGKLEEFIEHGNTGVEKNPKTLGNSELEEALLALKSLGYTQKEIDKIKPKMENQSLSTDQYIRLALQYLTRLK</sequence>
<dbReference type="GO" id="GO:0009379">
    <property type="term" value="C:Holliday junction helicase complex"/>
    <property type="evidence" value="ECO:0007669"/>
    <property type="project" value="InterPro"/>
</dbReference>
<dbReference type="CDD" id="cd14332">
    <property type="entry name" value="UBA_RuvA_C"/>
    <property type="match status" value="1"/>
</dbReference>
<evidence type="ECO:0000259" key="7">
    <source>
        <dbReference type="SMART" id="SM00278"/>
    </source>
</evidence>
<keyword evidence="5 6" id="KW-0234">DNA repair</keyword>
<comment type="domain">
    <text evidence="6">Has three domains with a flexible linker between the domains II and III and assumes an 'L' shape. Domain III is highly mobile and contacts RuvB.</text>
</comment>
<dbReference type="RefSeq" id="WP_275418044.1">
    <property type="nucleotide sequence ID" value="NZ_CP106878.1"/>
</dbReference>
<evidence type="ECO:0000313" key="8">
    <source>
        <dbReference type="EMBL" id="WAA10259.1"/>
    </source>
</evidence>
<organism evidence="8 9">
    <name type="scientific">Fervidibacillus albus</name>
    <dbReference type="NCBI Taxonomy" id="2980026"/>
    <lineage>
        <taxon>Bacteria</taxon>
        <taxon>Bacillati</taxon>
        <taxon>Bacillota</taxon>
        <taxon>Bacilli</taxon>
        <taxon>Bacillales</taxon>
        <taxon>Bacillaceae</taxon>
        <taxon>Fervidibacillus</taxon>
    </lineage>
</organism>
<keyword evidence="2 6" id="KW-0227">DNA damage</keyword>
<dbReference type="Pfam" id="PF07499">
    <property type="entry name" value="RuvA_C"/>
    <property type="match status" value="1"/>
</dbReference>
<accession>A0A9E8RWF9</accession>
<comment type="function">
    <text evidence="6">The RuvA-RuvB-RuvC complex processes Holliday junction (HJ) DNA during genetic recombination and DNA repair, while the RuvA-RuvB complex plays an important role in the rescue of blocked DNA replication forks via replication fork reversal (RFR). RuvA specifically binds to HJ cruciform DNA, conferring on it an open structure. The RuvB hexamer acts as an ATP-dependent pump, pulling dsDNA into and through the RuvAB complex. HJ branch migration allows RuvC to scan DNA until it finds its consensus sequence, where it cleaves and resolves the cruciform DNA.</text>
</comment>
<evidence type="ECO:0000256" key="3">
    <source>
        <dbReference type="ARBA" id="ARBA00023125"/>
    </source>
</evidence>
<dbReference type="GO" id="GO:0006310">
    <property type="term" value="P:DNA recombination"/>
    <property type="evidence" value="ECO:0007669"/>
    <property type="project" value="UniProtKB-UniRule"/>
</dbReference>
<protein>
    <recommendedName>
        <fullName evidence="6">Holliday junction branch migration complex subunit RuvA</fullName>
    </recommendedName>
</protein>
<keyword evidence="9" id="KW-1185">Reference proteome</keyword>
<dbReference type="SUPFAM" id="SSF47781">
    <property type="entry name" value="RuvA domain 2-like"/>
    <property type="match status" value="1"/>
</dbReference>
<dbReference type="NCBIfam" id="TIGR00084">
    <property type="entry name" value="ruvA"/>
    <property type="match status" value="1"/>
</dbReference>
<dbReference type="Gene3D" id="1.10.8.10">
    <property type="entry name" value="DNA helicase RuvA subunit, C-terminal domain"/>
    <property type="match status" value="1"/>
</dbReference>
<feature type="region of interest" description="Domain III" evidence="6">
    <location>
        <begin position="148"/>
        <end position="199"/>
    </location>
</feature>
<dbReference type="Proteomes" id="UP001164718">
    <property type="component" value="Chromosome"/>
</dbReference>
<feature type="domain" description="Helix-hairpin-helix DNA-binding motif class 1" evidence="7">
    <location>
        <begin position="106"/>
        <end position="125"/>
    </location>
</feature>
<evidence type="ECO:0000313" key="9">
    <source>
        <dbReference type="Proteomes" id="UP001164718"/>
    </source>
</evidence>
<dbReference type="Pfam" id="PF14520">
    <property type="entry name" value="HHH_5"/>
    <property type="match status" value="1"/>
</dbReference>
<evidence type="ECO:0000256" key="6">
    <source>
        <dbReference type="HAMAP-Rule" id="MF_00031"/>
    </source>
</evidence>
<feature type="domain" description="Helix-hairpin-helix DNA-binding motif class 1" evidence="7">
    <location>
        <begin position="71"/>
        <end position="90"/>
    </location>
</feature>
<evidence type="ECO:0000256" key="2">
    <source>
        <dbReference type="ARBA" id="ARBA00022763"/>
    </source>
</evidence>
<dbReference type="GO" id="GO:0006281">
    <property type="term" value="P:DNA repair"/>
    <property type="evidence" value="ECO:0007669"/>
    <property type="project" value="UniProtKB-UniRule"/>
</dbReference>
<comment type="caution">
    <text evidence="6">Lacks conserved residue(s) required for the propagation of feature annotation.</text>
</comment>
<dbReference type="GO" id="GO:0009378">
    <property type="term" value="F:four-way junction helicase activity"/>
    <property type="evidence" value="ECO:0007669"/>
    <property type="project" value="InterPro"/>
</dbReference>
<keyword evidence="8" id="KW-0378">Hydrolase</keyword>
<name>A0A9E8RWF9_9BACI</name>
<proteinExistence type="inferred from homology"/>
<evidence type="ECO:0000256" key="1">
    <source>
        <dbReference type="ARBA" id="ARBA00022490"/>
    </source>
</evidence>
<keyword evidence="3 6" id="KW-0238">DNA-binding</keyword>
<dbReference type="GO" id="GO:0000400">
    <property type="term" value="F:four-way junction DNA binding"/>
    <property type="evidence" value="ECO:0007669"/>
    <property type="project" value="UniProtKB-UniRule"/>
</dbReference>
<dbReference type="SUPFAM" id="SSF50249">
    <property type="entry name" value="Nucleic acid-binding proteins"/>
    <property type="match status" value="1"/>
</dbReference>
<dbReference type="HAMAP" id="MF_00031">
    <property type="entry name" value="DNA_HJ_migration_RuvA"/>
    <property type="match status" value="1"/>
</dbReference>
<dbReference type="Gene3D" id="1.10.150.20">
    <property type="entry name" value="5' to 3' exonuclease, C-terminal subdomain"/>
    <property type="match status" value="1"/>
</dbReference>
<dbReference type="Pfam" id="PF01330">
    <property type="entry name" value="RuvA_N"/>
    <property type="match status" value="1"/>
</dbReference>
<dbReference type="GO" id="GO:0048476">
    <property type="term" value="C:Holliday junction resolvase complex"/>
    <property type="evidence" value="ECO:0007669"/>
    <property type="project" value="UniProtKB-UniRule"/>
</dbReference>
<dbReference type="GO" id="GO:0005737">
    <property type="term" value="C:cytoplasm"/>
    <property type="evidence" value="ECO:0007669"/>
    <property type="project" value="UniProtKB-SubCell"/>
</dbReference>
<dbReference type="SUPFAM" id="SSF46929">
    <property type="entry name" value="DNA helicase RuvA subunit, C-terminal domain"/>
    <property type="match status" value="1"/>
</dbReference>